<evidence type="ECO:0000259" key="3">
    <source>
        <dbReference type="PROSITE" id="PS50110"/>
    </source>
</evidence>
<reference evidence="4 5" key="1">
    <citation type="submission" date="2010-10" db="EMBL/GenBank/DDBJ databases">
        <title>Complete sequence of Frankia sp. EuI1c.</title>
        <authorList>
            <consortium name="US DOE Joint Genome Institute"/>
            <person name="Lucas S."/>
            <person name="Copeland A."/>
            <person name="Lapidus A."/>
            <person name="Cheng J.-F."/>
            <person name="Bruce D."/>
            <person name="Goodwin L."/>
            <person name="Pitluck S."/>
            <person name="Chertkov O."/>
            <person name="Detter J.C."/>
            <person name="Han C."/>
            <person name="Tapia R."/>
            <person name="Land M."/>
            <person name="Hauser L."/>
            <person name="Jeffries C."/>
            <person name="Kyrpides N."/>
            <person name="Ivanova N."/>
            <person name="Mikhailova N."/>
            <person name="Beauchemin N."/>
            <person name="Sen A."/>
            <person name="Sur S.A."/>
            <person name="Gtari M."/>
            <person name="Wall L."/>
            <person name="Tisa L."/>
            <person name="Woyke T."/>
        </authorList>
    </citation>
    <scope>NUCLEOTIDE SEQUENCE [LARGE SCALE GENOMIC DNA]</scope>
    <source>
        <strain evidence="5">DSM 45817 / CECT 9037 / EuI1c</strain>
    </source>
</reference>
<dbReference type="InterPro" id="IPR011006">
    <property type="entry name" value="CheY-like_superfamily"/>
</dbReference>
<dbReference type="Pfam" id="PF00072">
    <property type="entry name" value="Response_reg"/>
    <property type="match status" value="1"/>
</dbReference>
<dbReference type="KEGG" id="fri:FraEuI1c_6600"/>
<gene>
    <name evidence="4" type="ordered locus">FraEuI1c_6600</name>
</gene>
<dbReference type="PANTHER" id="PTHR44591:SF3">
    <property type="entry name" value="RESPONSE REGULATORY DOMAIN-CONTAINING PROTEIN"/>
    <property type="match status" value="1"/>
</dbReference>
<dbReference type="InParanoid" id="E3J9S1"/>
<feature type="domain" description="Response regulatory" evidence="3">
    <location>
        <begin position="4"/>
        <end position="117"/>
    </location>
</feature>
<protein>
    <submittedName>
        <fullName evidence="4">Response regulator receiver</fullName>
    </submittedName>
</protein>
<accession>E3J9S1</accession>
<dbReference type="AlphaFoldDB" id="E3J9S1"/>
<dbReference type="STRING" id="298654.FraEuI1c_6600"/>
<sequence>MPVHCLIVDDSQEFLDAATRLLEAQGLTVVGRSRTGADALELVDALAPDVVLVDVELGDEDGIGVAGRLAAHPASPTVILISSHDRQALRELVPSDSGLGFLTKQDLTAEAITRLLS</sequence>
<dbReference type="EMBL" id="CP002299">
    <property type="protein sequence ID" value="ADP84574.1"/>
    <property type="molecule type" value="Genomic_DNA"/>
</dbReference>
<dbReference type="RefSeq" id="WP_013427685.1">
    <property type="nucleotide sequence ID" value="NC_014666.1"/>
</dbReference>
<dbReference type="InterPro" id="IPR050595">
    <property type="entry name" value="Bact_response_regulator"/>
</dbReference>
<keyword evidence="1 2" id="KW-0597">Phosphoprotein</keyword>
<evidence type="ECO:0000256" key="1">
    <source>
        <dbReference type="ARBA" id="ARBA00022553"/>
    </source>
</evidence>
<dbReference type="HOGENOM" id="CLU_000445_69_15_11"/>
<evidence type="ECO:0000256" key="2">
    <source>
        <dbReference type="PROSITE-ProRule" id="PRU00169"/>
    </source>
</evidence>
<dbReference type="PANTHER" id="PTHR44591">
    <property type="entry name" value="STRESS RESPONSE REGULATOR PROTEIN 1"/>
    <property type="match status" value="1"/>
</dbReference>
<dbReference type="Gene3D" id="3.40.50.2300">
    <property type="match status" value="1"/>
</dbReference>
<evidence type="ECO:0000313" key="5">
    <source>
        <dbReference type="Proteomes" id="UP000002484"/>
    </source>
</evidence>
<dbReference type="SUPFAM" id="SSF52172">
    <property type="entry name" value="CheY-like"/>
    <property type="match status" value="1"/>
</dbReference>
<organism evidence="4 5">
    <name type="scientific">Pseudofrankia inefficax (strain DSM 45817 / CECT 9037 / DDB 130130 / EuI1c)</name>
    <name type="common">Frankia inefficax</name>
    <dbReference type="NCBI Taxonomy" id="298654"/>
    <lineage>
        <taxon>Bacteria</taxon>
        <taxon>Bacillati</taxon>
        <taxon>Actinomycetota</taxon>
        <taxon>Actinomycetes</taxon>
        <taxon>Frankiales</taxon>
        <taxon>Frankiaceae</taxon>
        <taxon>Pseudofrankia</taxon>
    </lineage>
</organism>
<evidence type="ECO:0000313" key="4">
    <source>
        <dbReference type="EMBL" id="ADP84574.1"/>
    </source>
</evidence>
<dbReference type="GO" id="GO:0000160">
    <property type="term" value="P:phosphorelay signal transduction system"/>
    <property type="evidence" value="ECO:0007669"/>
    <property type="project" value="InterPro"/>
</dbReference>
<feature type="modified residue" description="4-aspartylphosphate" evidence="2">
    <location>
        <position position="54"/>
    </location>
</feature>
<dbReference type="eggNOG" id="COG3279">
    <property type="taxonomic scope" value="Bacteria"/>
</dbReference>
<dbReference type="CDD" id="cd00156">
    <property type="entry name" value="REC"/>
    <property type="match status" value="1"/>
</dbReference>
<keyword evidence="5" id="KW-1185">Reference proteome</keyword>
<dbReference type="Proteomes" id="UP000002484">
    <property type="component" value="Chromosome"/>
</dbReference>
<dbReference type="InterPro" id="IPR001789">
    <property type="entry name" value="Sig_transdc_resp-reg_receiver"/>
</dbReference>
<proteinExistence type="predicted"/>
<name>E3J9S1_PSEI1</name>
<dbReference type="SMART" id="SM00448">
    <property type="entry name" value="REC"/>
    <property type="match status" value="1"/>
</dbReference>
<dbReference type="PROSITE" id="PS50110">
    <property type="entry name" value="RESPONSE_REGULATORY"/>
    <property type="match status" value="1"/>
</dbReference>